<dbReference type="InterPro" id="IPR011992">
    <property type="entry name" value="EF-hand-dom_pair"/>
</dbReference>
<dbReference type="Pfam" id="PF09068">
    <property type="entry name" value="EF-hand_2"/>
    <property type="match status" value="1"/>
</dbReference>
<feature type="signal peptide" evidence="7">
    <location>
        <begin position="1"/>
        <end position="19"/>
    </location>
</feature>
<evidence type="ECO:0000256" key="4">
    <source>
        <dbReference type="ARBA" id="ARBA00022837"/>
    </source>
</evidence>
<evidence type="ECO:0000256" key="6">
    <source>
        <dbReference type="SAM" id="MobiDB-lite"/>
    </source>
</evidence>
<dbReference type="AlphaFoldDB" id="A0A3S5B5E7"/>
<reference evidence="9" key="1">
    <citation type="submission" date="2018-11" db="EMBL/GenBank/DDBJ databases">
        <authorList>
            <consortium name="Pathogen Informatics"/>
        </authorList>
    </citation>
    <scope>NUCLEOTIDE SEQUENCE</scope>
</reference>
<sequence>MASFIHVTLLFGTHYLIVCNFHSSPHHSDYPLLISHSTQETQWDHPIMTDLMQTLQDFNAIRIPTYRTATKLRRLQKELCLDLIPLQLIKEALPGPAEGHSRCEGDTSSPVSGPSGIIDVARMTLILTSLFIKCKHAHEQPTREWHRGGPFRPAPTPNRSTTSAPSPGPAGGTANGPSSSGLHEETGQLDSLVGQSQVDRVTGDGRDKIIGVSCSLQSEHT</sequence>
<comment type="caution">
    <text evidence="9">The sequence shown here is derived from an EMBL/GenBank/DDBJ whole genome shotgun (WGS) entry which is preliminary data.</text>
</comment>
<evidence type="ECO:0000256" key="3">
    <source>
        <dbReference type="ARBA" id="ARBA00022490"/>
    </source>
</evidence>
<comment type="subcellular location">
    <subcellularLocation>
        <location evidence="1">Cell membrane</location>
        <location evidence="1">Sarcolemma</location>
        <topology evidence="1">Peripheral membrane protein</topology>
        <orientation evidence="1">Cytoplasmic side</orientation>
    </subcellularLocation>
    <subcellularLocation>
        <location evidence="2">Cytoplasm</location>
    </subcellularLocation>
</comment>
<dbReference type="InterPro" id="IPR015153">
    <property type="entry name" value="EF-hand_dom_typ1"/>
</dbReference>
<evidence type="ECO:0000313" key="9">
    <source>
        <dbReference type="EMBL" id="VEL40887.1"/>
    </source>
</evidence>
<keyword evidence="3" id="KW-0963">Cytoplasm</keyword>
<evidence type="ECO:0000256" key="5">
    <source>
        <dbReference type="ARBA" id="ARBA00023212"/>
    </source>
</evidence>
<evidence type="ECO:0000313" key="10">
    <source>
        <dbReference type="Proteomes" id="UP000784294"/>
    </source>
</evidence>
<dbReference type="EMBL" id="CAAALY010266884">
    <property type="protein sequence ID" value="VEL40887.1"/>
    <property type="molecule type" value="Genomic_DNA"/>
</dbReference>
<keyword evidence="7" id="KW-0732">Signal</keyword>
<keyword evidence="5" id="KW-0206">Cytoskeleton</keyword>
<gene>
    <name evidence="9" type="ORF">PXEA_LOCUS34327</name>
</gene>
<keyword evidence="4" id="KW-0106">Calcium</keyword>
<keyword evidence="10" id="KW-1185">Reference proteome</keyword>
<organism evidence="9 10">
    <name type="scientific">Protopolystoma xenopodis</name>
    <dbReference type="NCBI Taxonomy" id="117903"/>
    <lineage>
        <taxon>Eukaryota</taxon>
        <taxon>Metazoa</taxon>
        <taxon>Spiralia</taxon>
        <taxon>Lophotrochozoa</taxon>
        <taxon>Platyhelminthes</taxon>
        <taxon>Monogenea</taxon>
        <taxon>Polyopisthocotylea</taxon>
        <taxon>Polystomatidea</taxon>
        <taxon>Polystomatidae</taxon>
        <taxon>Protopolystoma</taxon>
    </lineage>
</organism>
<dbReference type="PANTHER" id="PTHR12268">
    <property type="entry name" value="E3 UBIQUITIN-PROTEIN LIGASE KCMF1"/>
    <property type="match status" value="1"/>
</dbReference>
<dbReference type="Gene3D" id="6.10.140.70">
    <property type="match status" value="1"/>
</dbReference>
<name>A0A3S5B5E7_9PLAT</name>
<evidence type="ECO:0000256" key="1">
    <source>
        <dbReference type="ARBA" id="ARBA00004278"/>
    </source>
</evidence>
<feature type="region of interest" description="Disordered" evidence="6">
    <location>
        <begin position="139"/>
        <end position="221"/>
    </location>
</feature>
<dbReference type="SUPFAM" id="SSF47473">
    <property type="entry name" value="EF-hand"/>
    <property type="match status" value="1"/>
</dbReference>
<evidence type="ECO:0000259" key="8">
    <source>
        <dbReference type="Pfam" id="PF09068"/>
    </source>
</evidence>
<dbReference type="GO" id="GO:0005886">
    <property type="term" value="C:plasma membrane"/>
    <property type="evidence" value="ECO:0007669"/>
    <property type="project" value="TreeGrafter"/>
</dbReference>
<feature type="region of interest" description="Disordered" evidence="6">
    <location>
        <begin position="95"/>
        <end position="115"/>
    </location>
</feature>
<feature type="domain" description="EF-hand" evidence="8">
    <location>
        <begin position="49"/>
        <end position="140"/>
    </location>
</feature>
<proteinExistence type="predicted"/>
<evidence type="ECO:0000256" key="2">
    <source>
        <dbReference type="ARBA" id="ARBA00004496"/>
    </source>
</evidence>
<dbReference type="OrthoDB" id="10057795at2759"/>
<feature type="chain" id="PRO_5018581576" description="EF-hand domain-containing protein" evidence="7">
    <location>
        <begin position="20"/>
        <end position="221"/>
    </location>
</feature>
<dbReference type="InterPro" id="IPR050774">
    <property type="entry name" value="KCMF1/Dystrophin"/>
</dbReference>
<accession>A0A3S5B5E7</accession>
<protein>
    <recommendedName>
        <fullName evidence="8">EF-hand domain-containing protein</fullName>
    </recommendedName>
</protein>
<dbReference type="Proteomes" id="UP000784294">
    <property type="component" value="Unassembled WGS sequence"/>
</dbReference>
<evidence type="ECO:0000256" key="7">
    <source>
        <dbReference type="SAM" id="SignalP"/>
    </source>
</evidence>
<dbReference type="PANTHER" id="PTHR12268:SF14">
    <property type="entry name" value="DYSTROPHIN-1"/>
    <property type="match status" value="1"/>
</dbReference>